<dbReference type="Proteomes" id="UP001488838">
    <property type="component" value="Unassembled WGS sequence"/>
</dbReference>
<keyword evidence="3" id="KW-1185">Reference proteome</keyword>
<evidence type="ECO:0000313" key="2">
    <source>
        <dbReference type="EMBL" id="KAK7804398.1"/>
    </source>
</evidence>
<feature type="chain" id="PRO_5043519355" evidence="1">
    <location>
        <begin position="22"/>
        <end position="57"/>
    </location>
</feature>
<sequence>MHPGLWLFLVSLCLTKELAEAVRLQKTPPPLFSSYVSVEGNRGLHQNRAFLMGVIRE</sequence>
<evidence type="ECO:0000256" key="1">
    <source>
        <dbReference type="SAM" id="SignalP"/>
    </source>
</evidence>
<accession>A0AAW0HQN0</accession>
<gene>
    <name evidence="2" type="ORF">U0070_009328</name>
</gene>
<dbReference type="EMBL" id="JBBHLL010000380">
    <property type="protein sequence ID" value="KAK7804398.1"/>
    <property type="molecule type" value="Genomic_DNA"/>
</dbReference>
<name>A0AAW0HQN0_MYOGA</name>
<keyword evidence="1" id="KW-0732">Signal</keyword>
<dbReference type="AlphaFoldDB" id="A0AAW0HQN0"/>
<evidence type="ECO:0000313" key="3">
    <source>
        <dbReference type="Proteomes" id="UP001488838"/>
    </source>
</evidence>
<feature type="signal peptide" evidence="1">
    <location>
        <begin position="1"/>
        <end position="21"/>
    </location>
</feature>
<reference evidence="2 3" key="1">
    <citation type="journal article" date="2023" name="bioRxiv">
        <title>Conserved and derived expression patterns and positive selection on dental genes reveal complex evolutionary context of ever-growing rodent molars.</title>
        <authorList>
            <person name="Calamari Z.T."/>
            <person name="Song A."/>
            <person name="Cohen E."/>
            <person name="Akter M."/>
            <person name="Roy R.D."/>
            <person name="Hallikas O."/>
            <person name="Christensen M.M."/>
            <person name="Li P."/>
            <person name="Marangoni P."/>
            <person name="Jernvall J."/>
            <person name="Klein O.D."/>
        </authorList>
    </citation>
    <scope>NUCLEOTIDE SEQUENCE [LARGE SCALE GENOMIC DNA]</scope>
    <source>
        <strain evidence="2">V071</strain>
    </source>
</reference>
<protein>
    <submittedName>
        <fullName evidence="2">Uncharacterized protein</fullName>
    </submittedName>
</protein>
<organism evidence="2 3">
    <name type="scientific">Myodes glareolus</name>
    <name type="common">Bank vole</name>
    <name type="synonym">Clethrionomys glareolus</name>
    <dbReference type="NCBI Taxonomy" id="447135"/>
    <lineage>
        <taxon>Eukaryota</taxon>
        <taxon>Metazoa</taxon>
        <taxon>Chordata</taxon>
        <taxon>Craniata</taxon>
        <taxon>Vertebrata</taxon>
        <taxon>Euteleostomi</taxon>
        <taxon>Mammalia</taxon>
        <taxon>Eutheria</taxon>
        <taxon>Euarchontoglires</taxon>
        <taxon>Glires</taxon>
        <taxon>Rodentia</taxon>
        <taxon>Myomorpha</taxon>
        <taxon>Muroidea</taxon>
        <taxon>Cricetidae</taxon>
        <taxon>Arvicolinae</taxon>
        <taxon>Myodes</taxon>
    </lineage>
</organism>
<proteinExistence type="predicted"/>
<comment type="caution">
    <text evidence="2">The sequence shown here is derived from an EMBL/GenBank/DDBJ whole genome shotgun (WGS) entry which is preliminary data.</text>
</comment>